<evidence type="ECO:0000256" key="1">
    <source>
        <dbReference type="SAM" id="SignalP"/>
    </source>
</evidence>
<keyword evidence="1" id="KW-0732">Signal</keyword>
<comment type="caution">
    <text evidence="2">The sequence shown here is derived from an EMBL/GenBank/DDBJ whole genome shotgun (WGS) entry which is preliminary data.</text>
</comment>
<evidence type="ECO:0008006" key="3">
    <source>
        <dbReference type="Google" id="ProtNLM"/>
    </source>
</evidence>
<feature type="signal peptide" evidence="1">
    <location>
        <begin position="1"/>
        <end position="16"/>
    </location>
</feature>
<feature type="chain" id="PRO_5034504019" description="Lipoprotein" evidence="1">
    <location>
        <begin position="17"/>
        <end position="167"/>
    </location>
</feature>
<protein>
    <recommendedName>
        <fullName evidence="3">Lipoprotein</fullName>
    </recommendedName>
</protein>
<dbReference type="EMBL" id="JABWQF010000005">
    <property type="protein sequence ID" value="MBC3292104.1"/>
    <property type="molecule type" value="Genomic_DNA"/>
</dbReference>
<dbReference type="PROSITE" id="PS51257">
    <property type="entry name" value="PROKAR_LIPOPROTEIN"/>
    <property type="match status" value="1"/>
</dbReference>
<sequence>MKKMMLAVLVCAAALSGCTTESQRIANCTNTGVSLDTCYKVEHDNQNVSRAAALQNAYKRSDEYAKQYDNKHHHHGIDQHAQAAHVADPLREASFSANGIKATVSNGFFTATINGKKATVKRFNANAYEIKGAGYVLSITLDENGITDASWNKTHGRDNGLLQVVQK</sequence>
<reference evidence="2" key="1">
    <citation type="journal article" date="2020" name="Microorganisms">
        <title>Reliable Identification of Environmental Pseudomonas Isolates Using the rpoD Gene.</title>
        <authorList>
            <consortium name="The Broad Institute Genome Sequencing Platform"/>
            <person name="Girard L."/>
            <person name="Lood C."/>
            <person name="Rokni-Zadeh H."/>
            <person name="van Noort V."/>
            <person name="Lavigne R."/>
            <person name="De Mot R."/>
        </authorList>
    </citation>
    <scope>NUCLEOTIDE SEQUENCE [LARGE SCALE GENOMIC DNA]</scope>
    <source>
        <strain evidence="2">SWRI145</strain>
    </source>
</reference>
<evidence type="ECO:0000313" key="2">
    <source>
        <dbReference type="EMBL" id="MBC3292104.1"/>
    </source>
</evidence>
<gene>
    <name evidence="2" type="ORF">HU722_11285</name>
</gene>
<proteinExistence type="predicted"/>
<name>A0A8H9YPK9_9PSED</name>
<dbReference type="AlphaFoldDB" id="A0A8H9YPK9"/>
<accession>A0A8H9YPK9</accession>
<organism evidence="2">
    <name type="scientific">Pseudomonas tritici</name>
    <dbReference type="NCBI Taxonomy" id="2745518"/>
    <lineage>
        <taxon>Bacteria</taxon>
        <taxon>Pseudomonadati</taxon>
        <taxon>Pseudomonadota</taxon>
        <taxon>Gammaproteobacteria</taxon>
        <taxon>Pseudomonadales</taxon>
        <taxon>Pseudomonadaceae</taxon>
        <taxon>Pseudomonas</taxon>
    </lineage>
</organism>